<accession>A0A8H6JNB6</accession>
<gene>
    <name evidence="2" type="ORF">CPLU01_13940</name>
</gene>
<organism evidence="2 3">
    <name type="scientific">Colletotrichum plurivorum</name>
    <dbReference type="NCBI Taxonomy" id="2175906"/>
    <lineage>
        <taxon>Eukaryota</taxon>
        <taxon>Fungi</taxon>
        <taxon>Dikarya</taxon>
        <taxon>Ascomycota</taxon>
        <taxon>Pezizomycotina</taxon>
        <taxon>Sordariomycetes</taxon>
        <taxon>Hypocreomycetidae</taxon>
        <taxon>Glomerellales</taxon>
        <taxon>Glomerellaceae</taxon>
        <taxon>Colletotrichum</taxon>
        <taxon>Colletotrichum orchidearum species complex</taxon>
    </lineage>
</organism>
<sequence>MLQGTYRHGAMEGGQDVQGCPATHGAAQETQPVSFTFSTIHKARFTIRLASNPSVAARPAHVDIRQRRRCWRRRRWWWWTHTRLLDLSGYIIVMGEGC</sequence>
<keyword evidence="3" id="KW-1185">Reference proteome</keyword>
<dbReference type="Proteomes" id="UP000654918">
    <property type="component" value="Unassembled WGS sequence"/>
</dbReference>
<evidence type="ECO:0000256" key="1">
    <source>
        <dbReference type="SAM" id="MobiDB-lite"/>
    </source>
</evidence>
<proteinExistence type="predicted"/>
<evidence type="ECO:0000313" key="3">
    <source>
        <dbReference type="Proteomes" id="UP000654918"/>
    </source>
</evidence>
<feature type="region of interest" description="Disordered" evidence="1">
    <location>
        <begin position="1"/>
        <end position="25"/>
    </location>
</feature>
<name>A0A8H6JNB6_9PEZI</name>
<dbReference type="AlphaFoldDB" id="A0A8H6JNB6"/>
<protein>
    <submittedName>
        <fullName evidence="2">Uncharacterized protein</fullName>
    </submittedName>
</protein>
<dbReference type="EMBL" id="WIGO01000342">
    <property type="protein sequence ID" value="KAF6816160.1"/>
    <property type="molecule type" value="Genomic_DNA"/>
</dbReference>
<reference evidence="2" key="1">
    <citation type="journal article" date="2020" name="Phytopathology">
        <title>Genome Sequence Resources of Colletotrichum truncatum, C. plurivorum, C. musicola, and C. sojae: Four Species Pathogenic to Soybean (Glycine max).</title>
        <authorList>
            <person name="Rogerio F."/>
            <person name="Boufleur T.R."/>
            <person name="Ciampi-Guillardi M."/>
            <person name="Sukno S.A."/>
            <person name="Thon M.R."/>
            <person name="Massola Junior N.S."/>
            <person name="Baroncelli R."/>
        </authorList>
    </citation>
    <scope>NUCLEOTIDE SEQUENCE</scope>
    <source>
        <strain evidence="2">LFN00145</strain>
    </source>
</reference>
<comment type="caution">
    <text evidence="2">The sequence shown here is derived from an EMBL/GenBank/DDBJ whole genome shotgun (WGS) entry which is preliminary data.</text>
</comment>
<evidence type="ECO:0000313" key="2">
    <source>
        <dbReference type="EMBL" id="KAF6816160.1"/>
    </source>
</evidence>